<dbReference type="EMBL" id="KB007946">
    <property type="protein sequence ID" value="ELR18758.1"/>
    <property type="molecule type" value="Genomic_DNA"/>
</dbReference>
<evidence type="ECO:0000256" key="2">
    <source>
        <dbReference type="ARBA" id="ARBA00022603"/>
    </source>
</evidence>
<evidence type="ECO:0000256" key="1">
    <source>
        <dbReference type="ARBA" id="ARBA00012797"/>
    </source>
</evidence>
<dbReference type="GO" id="GO:0052905">
    <property type="term" value="F:tRNA (guanosine(9)-N1)-methyltransferase activity"/>
    <property type="evidence" value="ECO:0007669"/>
    <property type="project" value="UniProtKB-EC"/>
</dbReference>
<feature type="region of interest" description="Disordered" evidence="6">
    <location>
        <begin position="306"/>
        <end position="327"/>
    </location>
</feature>
<sequence length="327" mass="37365">MEVRDEVDGEKVVEEEEGLMFADLPVAESMAEGYKLTHSEKKAQKYELMRERRRLNRKVEKQNRKYRRSAAEGAADKADEGQQGSTLKKKKKKKDDPDSWTAHRPRLVVDMSFDSHLEDKEVRSVANQVQMSYGWMRSKCERPLELHLTSLTPRMEQALQRHVGYSRWPVGKHEQCHTEVFADEVDKLVYLSPDATDVLMEIDPDKIYIIGGIADTHIQKGLTLRKARDQGIATACLPLKEFEASHRTVLNVNHAPPTFEVYTCLTCERFIVLVVEIVTTVAETGDWRAALARSIPKRRAYHHTGRADEDNFELPNGQDGVPRALAQ</sequence>
<protein>
    <recommendedName>
        <fullName evidence="1">tRNA (guanine(9)-N(1))-methyltransferase</fullName>
        <ecNumber evidence="1">2.1.1.221</ecNumber>
    </recommendedName>
</protein>
<dbReference type="InterPro" id="IPR038459">
    <property type="entry name" value="MT_TRM10-typ_sf"/>
</dbReference>
<keyword evidence="2 8" id="KW-0489">Methyltransferase</keyword>
<reference evidence="8 9" key="1">
    <citation type="journal article" date="2013" name="Genome Biol.">
        <title>Genome of Acanthamoeba castellanii highlights extensive lateral gene transfer and early evolution of tyrosine kinase signaling.</title>
        <authorList>
            <person name="Clarke M."/>
            <person name="Lohan A.J."/>
            <person name="Liu B."/>
            <person name="Lagkouvardos I."/>
            <person name="Roy S."/>
            <person name="Zafar N."/>
            <person name="Bertelli C."/>
            <person name="Schilde C."/>
            <person name="Kianianmomeni A."/>
            <person name="Burglin T.R."/>
            <person name="Frech C."/>
            <person name="Turcotte B."/>
            <person name="Kopec K.O."/>
            <person name="Synnott J.M."/>
            <person name="Choo C."/>
            <person name="Paponov I."/>
            <person name="Finkler A."/>
            <person name="Soon Heng Tan C."/>
            <person name="Hutchins A.P."/>
            <person name="Weinmeier T."/>
            <person name="Rattei T."/>
            <person name="Chu J.S."/>
            <person name="Gimenez G."/>
            <person name="Irimia M."/>
            <person name="Rigden D.J."/>
            <person name="Fitzpatrick D.A."/>
            <person name="Lorenzo-Morales J."/>
            <person name="Bateman A."/>
            <person name="Chiu C.H."/>
            <person name="Tang P."/>
            <person name="Hegemann P."/>
            <person name="Fromm H."/>
            <person name="Raoult D."/>
            <person name="Greub G."/>
            <person name="Miranda-Saavedra D."/>
            <person name="Chen N."/>
            <person name="Nash P."/>
            <person name="Ginger M.L."/>
            <person name="Horn M."/>
            <person name="Schaap P."/>
            <person name="Caler L."/>
            <person name="Loftus B."/>
        </authorList>
    </citation>
    <scope>NUCLEOTIDE SEQUENCE [LARGE SCALE GENOMIC DNA]</scope>
    <source>
        <strain evidence="8 9">Neff</strain>
    </source>
</reference>
<evidence type="ECO:0000313" key="8">
    <source>
        <dbReference type="EMBL" id="ELR18758.1"/>
    </source>
</evidence>
<dbReference type="PANTHER" id="PTHR13563">
    <property type="entry name" value="TRNA (GUANINE-9-) METHYLTRANSFERASE"/>
    <property type="match status" value="1"/>
</dbReference>
<dbReference type="CDD" id="cd18089">
    <property type="entry name" value="SPOUT_Trm10-like"/>
    <property type="match status" value="1"/>
</dbReference>
<dbReference type="PANTHER" id="PTHR13563:SF13">
    <property type="entry name" value="TRNA METHYLTRANSFERASE 10 HOMOLOG A"/>
    <property type="match status" value="1"/>
</dbReference>
<dbReference type="OrthoDB" id="278300at2759"/>
<dbReference type="Proteomes" id="UP000011083">
    <property type="component" value="Unassembled WGS sequence"/>
</dbReference>
<dbReference type="InterPro" id="IPR028564">
    <property type="entry name" value="MT_TRM10-typ"/>
</dbReference>
<dbReference type="GO" id="GO:0002939">
    <property type="term" value="P:tRNA N1-guanine methylation"/>
    <property type="evidence" value="ECO:0007669"/>
    <property type="project" value="TreeGrafter"/>
</dbReference>
<dbReference type="Gene3D" id="3.40.1280.30">
    <property type="match status" value="1"/>
</dbReference>
<accession>L8H1W9</accession>
<dbReference type="PROSITE" id="PS51675">
    <property type="entry name" value="SAM_MT_TRM10"/>
    <property type="match status" value="1"/>
</dbReference>
<evidence type="ECO:0000256" key="5">
    <source>
        <dbReference type="ARBA" id="ARBA00048434"/>
    </source>
</evidence>
<keyword evidence="3 8" id="KW-0808">Transferase</keyword>
<dbReference type="VEuPathDB" id="AmoebaDB:ACA1_040740"/>
<dbReference type="RefSeq" id="XP_004340810.1">
    <property type="nucleotide sequence ID" value="XM_004340762.1"/>
</dbReference>
<evidence type="ECO:0000259" key="7">
    <source>
        <dbReference type="PROSITE" id="PS51675"/>
    </source>
</evidence>
<dbReference type="GO" id="GO:0005634">
    <property type="term" value="C:nucleus"/>
    <property type="evidence" value="ECO:0007669"/>
    <property type="project" value="TreeGrafter"/>
</dbReference>
<dbReference type="OMA" id="HEQCHTE"/>
<proteinExistence type="predicted"/>
<dbReference type="STRING" id="1257118.L8H1W9"/>
<keyword evidence="9" id="KW-1185">Reference proteome</keyword>
<evidence type="ECO:0000256" key="3">
    <source>
        <dbReference type="ARBA" id="ARBA00022679"/>
    </source>
</evidence>
<comment type="catalytic activity">
    <reaction evidence="5">
        <text>guanosine(9) in tRNA + S-adenosyl-L-methionine = N(1)-methylguanosine(9) in tRNA + S-adenosyl-L-homocysteine + H(+)</text>
        <dbReference type="Rhea" id="RHEA:43156"/>
        <dbReference type="Rhea" id="RHEA-COMP:10367"/>
        <dbReference type="Rhea" id="RHEA-COMP:10368"/>
        <dbReference type="ChEBI" id="CHEBI:15378"/>
        <dbReference type="ChEBI" id="CHEBI:57856"/>
        <dbReference type="ChEBI" id="CHEBI:59789"/>
        <dbReference type="ChEBI" id="CHEBI:73542"/>
        <dbReference type="ChEBI" id="CHEBI:74269"/>
        <dbReference type="EC" id="2.1.1.221"/>
    </reaction>
</comment>
<evidence type="ECO:0000313" key="9">
    <source>
        <dbReference type="Proteomes" id="UP000011083"/>
    </source>
</evidence>
<gene>
    <name evidence="8" type="ORF">ACA1_040740</name>
</gene>
<dbReference type="GeneID" id="14919543"/>
<dbReference type="KEGG" id="acan:ACA1_040740"/>
<dbReference type="EC" id="2.1.1.221" evidence="1"/>
<organism evidence="8 9">
    <name type="scientific">Acanthamoeba castellanii (strain ATCC 30010 / Neff)</name>
    <dbReference type="NCBI Taxonomy" id="1257118"/>
    <lineage>
        <taxon>Eukaryota</taxon>
        <taxon>Amoebozoa</taxon>
        <taxon>Discosea</taxon>
        <taxon>Longamoebia</taxon>
        <taxon>Centramoebida</taxon>
        <taxon>Acanthamoebidae</taxon>
        <taxon>Acanthamoeba</taxon>
    </lineage>
</organism>
<dbReference type="AlphaFoldDB" id="L8H1W9"/>
<feature type="region of interest" description="Disordered" evidence="6">
    <location>
        <begin position="45"/>
        <end position="103"/>
    </location>
</feature>
<evidence type="ECO:0000256" key="4">
    <source>
        <dbReference type="ARBA" id="ARBA00022691"/>
    </source>
</evidence>
<name>L8H1W9_ACACF</name>
<dbReference type="GO" id="GO:0000049">
    <property type="term" value="F:tRNA binding"/>
    <property type="evidence" value="ECO:0007669"/>
    <property type="project" value="TreeGrafter"/>
</dbReference>
<keyword evidence="4" id="KW-0949">S-adenosyl-L-methionine</keyword>
<dbReference type="InterPro" id="IPR007356">
    <property type="entry name" value="tRNA_m1G_MeTrfase_euk"/>
</dbReference>
<feature type="domain" description="SAM-dependent MTase TRM10-type" evidence="7">
    <location>
        <begin position="89"/>
        <end position="302"/>
    </location>
</feature>
<evidence type="ECO:0000256" key="6">
    <source>
        <dbReference type="SAM" id="MobiDB-lite"/>
    </source>
</evidence>